<evidence type="ECO:0000313" key="3">
    <source>
        <dbReference type="Proteomes" id="UP000007519"/>
    </source>
</evidence>
<organism evidence="2 3">
    <name type="scientific">Saprospira grandis (strain Lewin)</name>
    <dbReference type="NCBI Taxonomy" id="984262"/>
    <lineage>
        <taxon>Bacteria</taxon>
        <taxon>Pseudomonadati</taxon>
        <taxon>Bacteroidota</taxon>
        <taxon>Saprospiria</taxon>
        <taxon>Saprospirales</taxon>
        <taxon>Saprospiraceae</taxon>
        <taxon>Saprospira</taxon>
    </lineage>
</organism>
<dbReference type="KEGG" id="sgn:SGRA_3841"/>
<protein>
    <submittedName>
        <fullName evidence="2">Uncharacterized protein</fullName>
    </submittedName>
</protein>
<accession>H6L5Z7</accession>
<dbReference type="AlphaFoldDB" id="H6L5Z7"/>
<proteinExistence type="predicted"/>
<dbReference type="HOGENOM" id="CLU_3103676_0_0_10"/>
<sequence length="51" mass="5556">MRSSAAKRQTEAAGRRAEQACELRSVAAGEARGPQKKHKNFRPNIVSFSGN</sequence>
<name>H6L5Z7_SAPGL</name>
<keyword evidence="3" id="KW-1185">Reference proteome</keyword>
<gene>
    <name evidence="2" type="ordered locus">SGRA_3841</name>
</gene>
<feature type="region of interest" description="Disordered" evidence="1">
    <location>
        <begin position="28"/>
        <end position="51"/>
    </location>
</feature>
<evidence type="ECO:0000256" key="1">
    <source>
        <dbReference type="SAM" id="MobiDB-lite"/>
    </source>
</evidence>
<evidence type="ECO:0000313" key="2">
    <source>
        <dbReference type="EMBL" id="AFC26557.1"/>
    </source>
</evidence>
<dbReference type="EMBL" id="CP002831">
    <property type="protein sequence ID" value="AFC26557.1"/>
    <property type="molecule type" value="Genomic_DNA"/>
</dbReference>
<dbReference type="Proteomes" id="UP000007519">
    <property type="component" value="Chromosome"/>
</dbReference>
<reference evidence="2 3" key="1">
    <citation type="journal article" date="2012" name="Stand. Genomic Sci.">
        <title>Complete genome sequencing and analysis of Saprospira grandis str. Lewin, a predatory marine bacterium.</title>
        <authorList>
            <person name="Saw J.H."/>
            <person name="Yuryev A."/>
            <person name="Kanbe M."/>
            <person name="Hou S."/>
            <person name="Young A.G."/>
            <person name="Aizawa S."/>
            <person name="Alam M."/>
        </authorList>
    </citation>
    <scope>NUCLEOTIDE SEQUENCE [LARGE SCALE GENOMIC DNA]</scope>
    <source>
        <strain evidence="2 3">Lewin</strain>
    </source>
</reference>